<feature type="compositionally biased region" description="Low complexity" evidence="1">
    <location>
        <begin position="309"/>
        <end position="321"/>
    </location>
</feature>
<protein>
    <submittedName>
        <fullName evidence="3">Putative signal peptide protein</fullName>
    </submittedName>
</protein>
<feature type="compositionally biased region" description="Polar residues" evidence="1">
    <location>
        <begin position="272"/>
        <end position="293"/>
    </location>
</feature>
<dbReference type="AlphaFoldDB" id="A0A0L6V4X7"/>
<feature type="chain" id="PRO_5005568304" evidence="2">
    <location>
        <begin position="19"/>
        <end position="672"/>
    </location>
</feature>
<keyword evidence="4" id="KW-1185">Reference proteome</keyword>
<feature type="non-terminal residue" evidence="3">
    <location>
        <position position="1"/>
    </location>
</feature>
<reference evidence="3 4" key="1">
    <citation type="submission" date="2015-08" db="EMBL/GenBank/DDBJ databases">
        <title>Next Generation Sequencing and Analysis of the Genome of Puccinia sorghi L Schw, the Causal Agent of Maize Common Rust.</title>
        <authorList>
            <person name="Rochi L."/>
            <person name="Burguener G."/>
            <person name="Darino M."/>
            <person name="Turjanski A."/>
            <person name="Kreff E."/>
            <person name="Dieguez M.J."/>
            <person name="Sacco F."/>
        </authorList>
    </citation>
    <scope>NUCLEOTIDE SEQUENCE [LARGE SCALE GENOMIC DNA]</scope>
    <source>
        <strain evidence="3 4">RO10H11247</strain>
    </source>
</reference>
<proteinExistence type="predicted"/>
<evidence type="ECO:0000313" key="4">
    <source>
        <dbReference type="Proteomes" id="UP000037035"/>
    </source>
</evidence>
<evidence type="ECO:0000256" key="1">
    <source>
        <dbReference type="SAM" id="MobiDB-lite"/>
    </source>
</evidence>
<keyword evidence="2" id="KW-0732">Signal</keyword>
<evidence type="ECO:0000313" key="3">
    <source>
        <dbReference type="EMBL" id="KNZ55587.1"/>
    </source>
</evidence>
<feature type="region of interest" description="Disordered" evidence="1">
    <location>
        <begin position="196"/>
        <end position="218"/>
    </location>
</feature>
<feature type="compositionally biased region" description="Polar residues" evidence="1">
    <location>
        <begin position="153"/>
        <end position="166"/>
    </location>
</feature>
<accession>A0A0L6V4X7</accession>
<name>A0A0L6V4X7_9BASI</name>
<comment type="caution">
    <text evidence="3">The sequence shown here is derived from an EMBL/GenBank/DDBJ whole genome shotgun (WGS) entry which is preliminary data.</text>
</comment>
<dbReference type="Proteomes" id="UP000037035">
    <property type="component" value="Unassembled WGS sequence"/>
</dbReference>
<dbReference type="VEuPathDB" id="FungiDB:VP01_2641g2"/>
<dbReference type="EMBL" id="LAVV01007548">
    <property type="protein sequence ID" value="KNZ55587.1"/>
    <property type="molecule type" value="Genomic_DNA"/>
</dbReference>
<organism evidence="3 4">
    <name type="scientific">Puccinia sorghi</name>
    <dbReference type="NCBI Taxonomy" id="27349"/>
    <lineage>
        <taxon>Eukaryota</taxon>
        <taxon>Fungi</taxon>
        <taxon>Dikarya</taxon>
        <taxon>Basidiomycota</taxon>
        <taxon>Pucciniomycotina</taxon>
        <taxon>Pucciniomycetes</taxon>
        <taxon>Pucciniales</taxon>
        <taxon>Pucciniaceae</taxon>
        <taxon>Puccinia</taxon>
    </lineage>
</organism>
<feature type="region of interest" description="Disordered" evidence="1">
    <location>
        <begin position="152"/>
        <end position="179"/>
    </location>
</feature>
<evidence type="ECO:0000256" key="2">
    <source>
        <dbReference type="SAM" id="SignalP"/>
    </source>
</evidence>
<feature type="signal peptide" evidence="2">
    <location>
        <begin position="1"/>
        <end position="18"/>
    </location>
</feature>
<feature type="region of interest" description="Disordered" evidence="1">
    <location>
        <begin position="262"/>
        <end position="321"/>
    </location>
</feature>
<feature type="compositionally biased region" description="Low complexity" evidence="1">
    <location>
        <begin position="198"/>
        <end position="218"/>
    </location>
</feature>
<feature type="compositionally biased region" description="Low complexity" evidence="1">
    <location>
        <begin position="167"/>
        <end position="179"/>
    </location>
</feature>
<gene>
    <name evidence="3" type="ORF">VP01_2641g2</name>
</gene>
<sequence length="672" mass="72097">ILMRYLSLLLTSSNSVHLAVLKASALTGPSYFSNCLPYSFFLVHFSMLPSSQTSADYEQCIRYLEEVVNLLLTRSRPAWRCHSALRGTQKTPTHVEAAGISFCYSIHRGLEPLVSAEVSESLATSWHQHQRSSCSPPINHLQCSSPPPLACTPSPSTVNPANTASVPASSNSITSPTNSTAASSVAFTCASNVGSTEASSSPTASSPAASQSPADKSSASPVIPCPLLSLCTADLNVPVTRPLSNESVPLFTSDIVFNHPAKTRPVSPPIPASSQCAATNPDQTKALPPSTTAAPCVDTEANPSPSGFASSSDTPTASTASAPPLATQVAVLFCLLATSFTADLDVIVPKTAANKSAAVSVYDGLNQPAKSNPSHSAASQLLIKNDSQIEHSNGHLINLCLAKLDVFVTSATPNDYAALVASRNVLNHPNDPAPASNSMHTTEVKEMLSLSHPLPHPSSIFTQPSKTLTFPSMHTKPPHLCSIEDQATNSTFSPPQGLETDSFRETHIGSITIFDDSDTFIGIRRGRRKRKLKTPHLLQLLPFSTSSFTLHFLLFPLIPYPYLLNFNSQSPLYSRIGGKTVSLLFTDSHKHVTRLNNPSLALYLVSSFPLPRQQRSFSPTAIESTLCLFRRTVKDSNGVLTRSFRYFSVSLSYSCFSLVCSCFTEIYHLVFA</sequence>